<accession>A0ABP1G7D6</accession>
<keyword evidence="8" id="KW-0175">Coiled coil</keyword>
<dbReference type="PANTHER" id="PTHR13257:SF0">
    <property type="entry name" value="NUCLEAR PORE COMPLEX PROTEIN NUP88"/>
    <property type="match status" value="1"/>
</dbReference>
<reference evidence="10 11" key="1">
    <citation type="submission" date="2024-06" db="EMBL/GenBank/DDBJ databases">
        <authorList>
            <person name="Kraege A."/>
            <person name="Thomma B."/>
        </authorList>
    </citation>
    <scope>NUCLEOTIDE SEQUENCE [LARGE SCALE GENOMIC DNA]</scope>
</reference>
<proteinExistence type="predicted"/>
<dbReference type="EMBL" id="CAXHTA020000017">
    <property type="protein sequence ID" value="CAL5227722.1"/>
    <property type="molecule type" value="Genomic_DNA"/>
</dbReference>
<evidence type="ECO:0000256" key="1">
    <source>
        <dbReference type="ARBA" id="ARBA00004567"/>
    </source>
</evidence>
<dbReference type="InterPro" id="IPR036322">
    <property type="entry name" value="WD40_repeat_dom_sf"/>
</dbReference>
<dbReference type="Proteomes" id="UP001497392">
    <property type="component" value="Unassembled WGS sequence"/>
</dbReference>
<evidence type="ECO:0000256" key="2">
    <source>
        <dbReference type="ARBA" id="ARBA00022448"/>
    </source>
</evidence>
<keyword evidence="6" id="KW-0906">Nuclear pore complex</keyword>
<dbReference type="SUPFAM" id="SSF50978">
    <property type="entry name" value="WD40 repeat-like"/>
    <property type="match status" value="1"/>
</dbReference>
<evidence type="ECO:0000256" key="9">
    <source>
        <dbReference type="SAM" id="MobiDB-lite"/>
    </source>
</evidence>
<feature type="region of interest" description="Disordered" evidence="9">
    <location>
        <begin position="652"/>
        <end position="677"/>
    </location>
</feature>
<comment type="subcellular location">
    <subcellularLocation>
        <location evidence="1">Nucleus</location>
        <location evidence="1">Nuclear pore complex</location>
    </subcellularLocation>
</comment>
<keyword evidence="7" id="KW-0539">Nucleus</keyword>
<dbReference type="InterPro" id="IPR037700">
    <property type="entry name" value="NUP88/NUP82"/>
</dbReference>
<protein>
    <submittedName>
        <fullName evidence="10">G10735 protein</fullName>
    </submittedName>
</protein>
<evidence type="ECO:0000256" key="5">
    <source>
        <dbReference type="ARBA" id="ARBA00023010"/>
    </source>
</evidence>
<name>A0ABP1G7D6_9CHLO</name>
<comment type="caution">
    <text evidence="10">The sequence shown here is derived from an EMBL/GenBank/DDBJ whole genome shotgun (WGS) entry which is preliminary data.</text>
</comment>
<evidence type="ECO:0000256" key="7">
    <source>
        <dbReference type="ARBA" id="ARBA00023242"/>
    </source>
</evidence>
<gene>
    <name evidence="10" type="primary">g10735</name>
    <name evidence="10" type="ORF">VP750_LOCUS9628</name>
</gene>
<evidence type="ECO:0000313" key="10">
    <source>
        <dbReference type="EMBL" id="CAL5227722.1"/>
    </source>
</evidence>
<feature type="coiled-coil region" evidence="8">
    <location>
        <begin position="556"/>
        <end position="611"/>
    </location>
</feature>
<organism evidence="10 11">
    <name type="scientific">Coccomyxa viridis</name>
    <dbReference type="NCBI Taxonomy" id="1274662"/>
    <lineage>
        <taxon>Eukaryota</taxon>
        <taxon>Viridiplantae</taxon>
        <taxon>Chlorophyta</taxon>
        <taxon>core chlorophytes</taxon>
        <taxon>Trebouxiophyceae</taxon>
        <taxon>Trebouxiophyceae incertae sedis</taxon>
        <taxon>Coccomyxaceae</taxon>
        <taxon>Coccomyxa</taxon>
    </lineage>
</organism>
<evidence type="ECO:0000256" key="4">
    <source>
        <dbReference type="ARBA" id="ARBA00022927"/>
    </source>
</evidence>
<feature type="compositionally biased region" description="Polar residues" evidence="9">
    <location>
        <begin position="664"/>
        <end position="677"/>
    </location>
</feature>
<keyword evidence="4" id="KW-0653">Protein transport</keyword>
<keyword evidence="3" id="KW-0509">mRNA transport</keyword>
<evidence type="ECO:0000256" key="3">
    <source>
        <dbReference type="ARBA" id="ARBA00022816"/>
    </source>
</evidence>
<keyword evidence="5" id="KW-0811">Translocation</keyword>
<keyword evidence="2" id="KW-0813">Transport</keyword>
<sequence length="717" mass="77148">MSLQAVLIDDMGDLYTDAAQESPCRNIICYDTNGSLYALDEDGNLTLRDIRQELLERGAQDPDQAGIALVDLGSARQQPQSRTWAPVDEEHFQRHPGLTVLQMAWHPVSSSHLAVLLSDQSWQVYNVANLSMPEQRFKLQWSTNRSFGVDGDTGRRAVAFAFGPQHGWQRFTVYFLCADGAVCALCPVAPFGAALPASAAQSLAEAAASSSNLAHSQTTEAWIQQALAGPSAQSSARGAESMNVRQHALEEHVPALQGPFSLASAEGKAESLLRFAQDEEAAVDLCTLRCGGATTALLMATSSGLLGAAVIAGDIAPQWAESEPFCIAHGAELKSCPLGSGRDQLQVPLLLLDLIDLEAGQPGMPGSLDAEASRASFLLLPDPAVPDRVFVRSATAAWSVCLTWLPALTSWLSEDQEALQDVQQLPTPTVEQLLSARPGTAIVGACPVGDALTGTALMAATSDGKLRCLWPPSSHRADPEDTAVSMGGAADTVSAEVERIYGALLHGPKQQAPTEGMRLPLRTPQGTKALSEAIHALLEGHVEYIHQAHHHLMPRLKELQVTGAKEKNNLDRLQDLCSGLEQDREAFKGSLDRAERLHNNLQSRVRILADLHWKLARPLTAAEQRLRDITLPALEAAVAKLQHSVEGIQRSSGTLKIERRHSAQRSSPAALSSGVSNAQLRRTRAAVAEQAALTSSAKQALQQMQLWLENHEEKCYT</sequence>
<dbReference type="PANTHER" id="PTHR13257">
    <property type="entry name" value="NUCLEOPORIN NUP84-RELATED"/>
    <property type="match status" value="1"/>
</dbReference>
<evidence type="ECO:0000313" key="11">
    <source>
        <dbReference type="Proteomes" id="UP001497392"/>
    </source>
</evidence>
<evidence type="ECO:0000256" key="6">
    <source>
        <dbReference type="ARBA" id="ARBA00023132"/>
    </source>
</evidence>
<keyword evidence="11" id="KW-1185">Reference proteome</keyword>
<evidence type="ECO:0000256" key="8">
    <source>
        <dbReference type="SAM" id="Coils"/>
    </source>
</evidence>